<feature type="domain" description="SusD-like N-terminal" evidence="7">
    <location>
        <begin position="100"/>
        <end position="210"/>
    </location>
</feature>
<evidence type="ECO:0000256" key="1">
    <source>
        <dbReference type="ARBA" id="ARBA00004442"/>
    </source>
</evidence>
<dbReference type="Gene3D" id="1.25.40.390">
    <property type="match status" value="1"/>
</dbReference>
<dbReference type="SUPFAM" id="SSF48452">
    <property type="entry name" value="TPR-like"/>
    <property type="match status" value="1"/>
</dbReference>
<protein>
    <submittedName>
        <fullName evidence="8">Starch-binding associating with outer membrane</fullName>
    </submittedName>
</protein>
<dbReference type="InterPro" id="IPR033985">
    <property type="entry name" value="SusD-like_N"/>
</dbReference>
<gene>
    <name evidence="8" type="ORF">SAMN04488101_11510</name>
</gene>
<name>A0A1W2ERH3_9SPHI</name>
<keyword evidence="5" id="KW-0998">Cell outer membrane</keyword>
<dbReference type="EMBL" id="FWYB01000015">
    <property type="protein sequence ID" value="SMD12320.1"/>
    <property type="molecule type" value="Genomic_DNA"/>
</dbReference>
<accession>A0A1W2ERH3</accession>
<dbReference type="InterPro" id="IPR011990">
    <property type="entry name" value="TPR-like_helical_dom_sf"/>
</dbReference>
<feature type="domain" description="RagB/SusD" evidence="6">
    <location>
        <begin position="322"/>
        <end position="630"/>
    </location>
</feature>
<evidence type="ECO:0000256" key="5">
    <source>
        <dbReference type="ARBA" id="ARBA00023237"/>
    </source>
</evidence>
<dbReference type="Pfam" id="PF07980">
    <property type="entry name" value="SusD_RagB"/>
    <property type="match status" value="1"/>
</dbReference>
<comment type="subcellular location">
    <subcellularLocation>
        <location evidence="1">Cell outer membrane</location>
    </subcellularLocation>
</comment>
<evidence type="ECO:0000259" key="6">
    <source>
        <dbReference type="Pfam" id="PF07980"/>
    </source>
</evidence>
<dbReference type="GO" id="GO:0009279">
    <property type="term" value="C:cell outer membrane"/>
    <property type="evidence" value="ECO:0007669"/>
    <property type="project" value="UniProtKB-SubCell"/>
</dbReference>
<organism evidence="8 9">
    <name type="scientific">Pedobacter nyackensis</name>
    <dbReference type="NCBI Taxonomy" id="475255"/>
    <lineage>
        <taxon>Bacteria</taxon>
        <taxon>Pseudomonadati</taxon>
        <taxon>Bacteroidota</taxon>
        <taxon>Sphingobacteriia</taxon>
        <taxon>Sphingobacteriales</taxon>
        <taxon>Sphingobacteriaceae</taxon>
        <taxon>Pedobacter</taxon>
    </lineage>
</organism>
<evidence type="ECO:0000259" key="7">
    <source>
        <dbReference type="Pfam" id="PF14322"/>
    </source>
</evidence>
<dbReference type="InterPro" id="IPR012944">
    <property type="entry name" value="SusD_RagB_dom"/>
</dbReference>
<comment type="similarity">
    <text evidence="2">Belongs to the SusD family.</text>
</comment>
<dbReference type="STRING" id="475255.SAMN04488101_11510"/>
<keyword evidence="4" id="KW-0472">Membrane</keyword>
<sequence>MTLKYKHIRKALAGVVCLLMLTPVGCKKGYFDNIPDNIITIDNIFLNRGQTERWLTGLYSSVPDIWAAPYTYQYTGISDEIEFANWGVGTAPSINNGAITADGSPSNFGAYYEKIRLASIFLENIDNNKEILALPNGAQLIKQYKGEARFMRAYYYWLMMKELGPVVLMPLKSASVEDNFQIPRSSWDECVTFVLSEMAIAKADVPLQNYAVGSSTELDPAQTGRINKLIVSAVESQILLYHASPLFNGNTELGDFKNFDGKQLFNQSFDATRWKKAADASKVAIDMAIANGKDLFKVADDDPFRAAYLSCRNMFWDGWKTEGIWLRSASDENASWERHCSPRSISGGAWNGMGVLQSLVDDFRMKDGSSIFTNSTYNENTYPNTGGVIGIGSKTTTLYVAGTNQMYRNREARFYVDVTFNGSVNPGVAKANTPTENNSRVEFFKTGSSGKDGNARDWPKTGYTARKNIIPNINFNPSVTNDRPAMLIRLAELYLNYAEALNEAEPGHPDILKYLNEIRVRGGIPALTGALSQDEMRKEIRLERRIEFCYEAGMRYFDVRRWKIADKPGSNQGGAMYGMNIDAGTSLSDPAFHVRTVATVRKVWQRKYYFFPYGQNEMDRNKLLVQFPGY</sequence>
<evidence type="ECO:0000313" key="8">
    <source>
        <dbReference type="EMBL" id="SMD12320.1"/>
    </source>
</evidence>
<dbReference type="AlphaFoldDB" id="A0A1W2ERH3"/>
<proteinExistence type="inferred from homology"/>
<evidence type="ECO:0000256" key="2">
    <source>
        <dbReference type="ARBA" id="ARBA00006275"/>
    </source>
</evidence>
<evidence type="ECO:0000313" key="9">
    <source>
        <dbReference type="Proteomes" id="UP000192678"/>
    </source>
</evidence>
<dbReference type="OrthoDB" id="608091at2"/>
<reference evidence="8 9" key="1">
    <citation type="submission" date="2017-04" db="EMBL/GenBank/DDBJ databases">
        <authorList>
            <person name="Afonso C.L."/>
            <person name="Miller P.J."/>
            <person name="Scott M.A."/>
            <person name="Spackman E."/>
            <person name="Goraichik I."/>
            <person name="Dimitrov K.M."/>
            <person name="Suarez D.L."/>
            <person name="Swayne D.E."/>
        </authorList>
    </citation>
    <scope>NUCLEOTIDE SEQUENCE [LARGE SCALE GENOMIC DNA]</scope>
    <source>
        <strain evidence="8 9">DSM 19625</strain>
    </source>
</reference>
<dbReference type="Pfam" id="PF14322">
    <property type="entry name" value="SusD-like_3"/>
    <property type="match status" value="1"/>
</dbReference>
<dbReference type="RefSeq" id="WP_084291393.1">
    <property type="nucleotide sequence ID" value="NZ_FWYB01000015.1"/>
</dbReference>
<keyword evidence="9" id="KW-1185">Reference proteome</keyword>
<dbReference type="Proteomes" id="UP000192678">
    <property type="component" value="Unassembled WGS sequence"/>
</dbReference>
<evidence type="ECO:0000256" key="3">
    <source>
        <dbReference type="ARBA" id="ARBA00022729"/>
    </source>
</evidence>
<evidence type="ECO:0000256" key="4">
    <source>
        <dbReference type="ARBA" id="ARBA00023136"/>
    </source>
</evidence>
<keyword evidence="3" id="KW-0732">Signal</keyword>